<keyword evidence="5" id="KW-1185">Reference proteome</keyword>
<dbReference type="Pfam" id="PF00012">
    <property type="entry name" value="HSP70"/>
    <property type="match status" value="1"/>
</dbReference>
<dbReference type="InterPro" id="IPR043129">
    <property type="entry name" value="ATPase_NBD"/>
</dbReference>
<protein>
    <submittedName>
        <fullName evidence="4">Uncharacterized protein</fullName>
    </submittedName>
</protein>
<comment type="similarity">
    <text evidence="1">Belongs to the heat shock protein 70 family.</text>
</comment>
<gene>
    <name evidence="4" type="ORF">DPMN_090087</name>
</gene>
<evidence type="ECO:0000256" key="2">
    <source>
        <dbReference type="ARBA" id="ARBA00022741"/>
    </source>
</evidence>
<name>A0A9D4QXW9_DREPO</name>
<keyword evidence="2" id="KW-0547">Nucleotide-binding</keyword>
<dbReference type="EMBL" id="JAIWYP010000003">
    <property type="protein sequence ID" value="KAH3847756.1"/>
    <property type="molecule type" value="Genomic_DNA"/>
</dbReference>
<dbReference type="OrthoDB" id="2963168at2759"/>
<evidence type="ECO:0000256" key="3">
    <source>
        <dbReference type="ARBA" id="ARBA00022840"/>
    </source>
</evidence>
<keyword evidence="3" id="KW-0067">ATP-binding</keyword>
<dbReference type="Gene3D" id="3.30.420.40">
    <property type="match status" value="2"/>
</dbReference>
<dbReference type="PANTHER" id="PTHR14187">
    <property type="entry name" value="ALPHA KINASE/ELONGATION FACTOR 2 KINASE"/>
    <property type="match status" value="1"/>
</dbReference>
<dbReference type="CDD" id="cd10229">
    <property type="entry name" value="ASKHA_NBD_HSP70_HSPA12"/>
    <property type="match status" value="1"/>
</dbReference>
<sequence length="611" mass="68569">MASGGKGFDMASLEEEIKKALGDKKEETKDFLFTAAIDFGTTFTGYAICVKQTMEICMSMFSSDALSSEKAPTCVLLDKDKHFVAFGYKAEEDYQRICEDEDERSEDYYFFERFKMALFETKKLKRDTLIKEYGGKELEAMHVFAEVIKHLTDCVYQNLHSRIAGVSSDEVLWVLTVPAIWSDAAKQFMREAANKAGIHDSQLRLILEPEAASLYCRSQNTCRVIKVDGSVKLEPLPVGQRYLVADLGGGTADIAVHEILQDSNLKEISRSDGDAHGGMQINRAFMQFLDDVFGQEVMSTFCKDVSSVMNLRRNFEVKKRRFEYTDENLIVFTLTGITEAVKNTKDADMSEIQNLALQKFENKIKFIKGDKLSVHPDLMKGFFQSALHGIITFIQKLRHENDLGIINTVLLVGGLSESKYVQHKIQNEIEGIRIIVPTDARLAVIKGAIIFGEEPKVITDRIARYSYGFSVAREFKINTDPENLKVIQNGVELCNQVFDKLITKGECVKKGGFRTSLVKKVACFDGLFSFMLSSALPVISKVYKSEETEPKYATEEHGSECIGMIFVTPPDGGWPLVALIAHGLVVGESELRAFAMDVQSKEIFEAKFDCL</sequence>
<accession>A0A9D4QXW9</accession>
<organism evidence="4 5">
    <name type="scientific">Dreissena polymorpha</name>
    <name type="common">Zebra mussel</name>
    <name type="synonym">Mytilus polymorpha</name>
    <dbReference type="NCBI Taxonomy" id="45954"/>
    <lineage>
        <taxon>Eukaryota</taxon>
        <taxon>Metazoa</taxon>
        <taxon>Spiralia</taxon>
        <taxon>Lophotrochozoa</taxon>
        <taxon>Mollusca</taxon>
        <taxon>Bivalvia</taxon>
        <taxon>Autobranchia</taxon>
        <taxon>Heteroconchia</taxon>
        <taxon>Euheterodonta</taxon>
        <taxon>Imparidentia</taxon>
        <taxon>Neoheterodontei</taxon>
        <taxon>Myida</taxon>
        <taxon>Dreissenoidea</taxon>
        <taxon>Dreissenidae</taxon>
        <taxon>Dreissena</taxon>
    </lineage>
</organism>
<evidence type="ECO:0000313" key="5">
    <source>
        <dbReference type="Proteomes" id="UP000828390"/>
    </source>
</evidence>
<dbReference type="GO" id="GO:0005524">
    <property type="term" value="F:ATP binding"/>
    <property type="evidence" value="ECO:0007669"/>
    <property type="project" value="UniProtKB-KW"/>
</dbReference>
<dbReference type="AlphaFoldDB" id="A0A9D4QXW9"/>
<dbReference type="Proteomes" id="UP000828390">
    <property type="component" value="Unassembled WGS sequence"/>
</dbReference>
<dbReference type="InterPro" id="IPR013126">
    <property type="entry name" value="Hsp_70_fam"/>
</dbReference>
<reference evidence="4" key="2">
    <citation type="submission" date="2020-11" db="EMBL/GenBank/DDBJ databases">
        <authorList>
            <person name="McCartney M.A."/>
            <person name="Auch B."/>
            <person name="Kono T."/>
            <person name="Mallez S."/>
            <person name="Becker A."/>
            <person name="Gohl D.M."/>
            <person name="Silverstein K.A.T."/>
            <person name="Koren S."/>
            <person name="Bechman K.B."/>
            <person name="Herman A."/>
            <person name="Abrahante J.E."/>
            <person name="Garbe J."/>
        </authorList>
    </citation>
    <scope>NUCLEOTIDE SEQUENCE</scope>
    <source>
        <strain evidence="4">Duluth1</strain>
        <tissue evidence="4">Whole animal</tissue>
    </source>
</reference>
<proteinExistence type="inferred from homology"/>
<reference evidence="4" key="1">
    <citation type="journal article" date="2019" name="bioRxiv">
        <title>The Genome of the Zebra Mussel, Dreissena polymorpha: A Resource for Invasive Species Research.</title>
        <authorList>
            <person name="McCartney M.A."/>
            <person name="Auch B."/>
            <person name="Kono T."/>
            <person name="Mallez S."/>
            <person name="Zhang Y."/>
            <person name="Obille A."/>
            <person name="Becker A."/>
            <person name="Abrahante J.E."/>
            <person name="Garbe J."/>
            <person name="Badalamenti J.P."/>
            <person name="Herman A."/>
            <person name="Mangelson H."/>
            <person name="Liachko I."/>
            <person name="Sullivan S."/>
            <person name="Sone E.D."/>
            <person name="Koren S."/>
            <person name="Silverstein K.A.T."/>
            <person name="Beckman K.B."/>
            <person name="Gohl D.M."/>
        </authorList>
    </citation>
    <scope>NUCLEOTIDE SEQUENCE</scope>
    <source>
        <strain evidence="4">Duluth1</strain>
        <tissue evidence="4">Whole animal</tissue>
    </source>
</reference>
<dbReference type="GO" id="GO:0140662">
    <property type="term" value="F:ATP-dependent protein folding chaperone"/>
    <property type="evidence" value="ECO:0007669"/>
    <property type="project" value="InterPro"/>
</dbReference>
<dbReference type="SUPFAM" id="SSF53067">
    <property type="entry name" value="Actin-like ATPase domain"/>
    <property type="match status" value="2"/>
</dbReference>
<evidence type="ECO:0000256" key="1">
    <source>
        <dbReference type="ARBA" id="ARBA00007381"/>
    </source>
</evidence>
<dbReference type="PANTHER" id="PTHR14187:SF5">
    <property type="entry name" value="HEAT SHOCK 70 KDA PROTEIN 12A"/>
    <property type="match status" value="1"/>
</dbReference>
<evidence type="ECO:0000313" key="4">
    <source>
        <dbReference type="EMBL" id="KAH3847756.1"/>
    </source>
</evidence>
<comment type="caution">
    <text evidence="4">The sequence shown here is derived from an EMBL/GenBank/DDBJ whole genome shotgun (WGS) entry which is preliminary data.</text>
</comment>